<evidence type="ECO:0000313" key="3">
    <source>
        <dbReference type="EMBL" id="PHQ49677.1"/>
    </source>
</evidence>
<feature type="binding site" evidence="1">
    <location>
        <position position="930"/>
    </location>
    <ligand>
        <name>Zn(2+)</name>
        <dbReference type="ChEBI" id="CHEBI:29105"/>
    </ligand>
</feature>
<dbReference type="InterPro" id="IPR025410">
    <property type="entry name" value="Lant_dehyd"/>
</dbReference>
<dbReference type="SMART" id="SM01260">
    <property type="entry name" value="LANC_like"/>
    <property type="match status" value="1"/>
</dbReference>
<sequence length="1068" mass="115488">MTGDRRITIKNAESSAYSYERTLLTGGSPAEATAKVAAWRESAFMSEELFRDRLARSGMTEETFGALITGGTFTAAPEAVAWAGELTAILEAAGADAEVPDVETSLFGYVFPRLPFGSLIGRFLTHYEARLAEGLSDGPEVLRHLAGSVRRQFSAALADRLLRVCARTLIVELNGARVDGKLEGATPEERYEDYDRRLLADPDYLELFFAAYPVLGRSMVECGRQWTAYVTEVLRRLVADEEILRTAGLVNGPVGRLADIALDLGDGHNRGRSVAMLTFEDGERVVYKPRSVAAEAVYSALAETVNGYGPRFHNMNMKVVERDDYGWCEFIAHEPCSSPEEIKAFYWRIGGTLANLLHLGAIDFHMENIIAAGAYPVPIDLETIFQHPPFDGEAVTAHQQAMRRLFQGVLATGILPARVFGDRRVGGVDLSAINGGASTETSKAVPTIVDAYQDTMRIEARTAEMGQAKNRPYADGVEVRPEDHMDEVIAGFSETYEIIEKNAPVFAAMLNASADVEIRHLARQTRRYGLFLTESFHPRYLRNALDREQLLDKLWATVETRPDLAPLVESEKRQLINGDIPCFRTQPGATGIHAPGYDAVDDFFAAPSLVEMREKLAGFSPEHRRAQEQIVRETMSTLLTNGGRERHRPVPGSGRYDPAAAAALARQLASKLADQAILGADDCSWLGVSVDGGQEDALTYRPVGTALYDGLAGLAVMYAHAGALFGDERFADLARRSTVPVLDHLRDARENGLADTTGAFSGIAGLLYALDQMAAVTGDSRYADHIEQALPLLLRVAQEETSPDVIGGLAGGAIVAMNLHRQYGSPQLREIAALCARRLQETSIDVEGAAGWKPAPNSPPLGGFSHGSAGIGWVLFELASFLGDGELRELGRRAVDFDRRLFVPGEGRWRDLRLEQGAISRAPEPAGWWCNGGAGIGLSRLLIARVDDDPELLTEAEAALSAVYDGGFGQNHSLCHGDFGNLALLTLAAETLPDAGRAAHWAGARDRFAHGVISQIQSSGAISGIPAGRIDVPGMMIGTAGICLGLMRLAEPGRVPDVLSLQARATAS</sequence>
<evidence type="ECO:0000256" key="1">
    <source>
        <dbReference type="PIRSR" id="PIRSR607822-1"/>
    </source>
</evidence>
<evidence type="ECO:0000313" key="4">
    <source>
        <dbReference type="Proteomes" id="UP000222531"/>
    </source>
</evidence>
<dbReference type="Proteomes" id="UP000222531">
    <property type="component" value="Unassembled WGS sequence"/>
</dbReference>
<dbReference type="PIRSF" id="PIRSF037228">
    <property type="entry name" value="Lant_mod_RumM"/>
    <property type="match status" value="1"/>
</dbReference>
<accession>A0A2G1XEL1</accession>
<protein>
    <recommendedName>
        <fullName evidence="2">Lantibiotic biosynthesis protein dehydration domain-containing protein</fullName>
    </recommendedName>
</protein>
<keyword evidence="1" id="KW-0862">Zinc</keyword>
<dbReference type="Pfam" id="PF13575">
    <property type="entry name" value="DUF4135"/>
    <property type="match status" value="1"/>
</dbReference>
<reference evidence="3 4" key="1">
    <citation type="journal article" date="2017" name="Biochemistry">
        <title>Identification of the Biosynthetic Pathway for the Antibiotic Bicyclomycin.</title>
        <authorList>
            <person name="Patteson J."/>
            <person name="Cai W."/>
            <person name="Johnson R.A."/>
            <person name="Santa Maria K."/>
            <person name="Li B."/>
        </authorList>
    </citation>
    <scope>NUCLEOTIDE SEQUENCE [LARGE SCALE GENOMIC DNA]</scope>
    <source>
        <strain evidence="3 4">ATCC 21532</strain>
    </source>
</reference>
<comment type="caution">
    <text evidence="3">The sequence shown here is derived from an EMBL/GenBank/DDBJ whole genome shotgun (WGS) entry which is preliminary data.</text>
</comment>
<proteinExistence type="predicted"/>
<gene>
    <name evidence="3" type="ORF">BLA24_27085</name>
</gene>
<dbReference type="Pfam" id="PF05147">
    <property type="entry name" value="LANC_like"/>
    <property type="match status" value="1"/>
</dbReference>
<dbReference type="EMBL" id="NHZO01000154">
    <property type="protein sequence ID" value="PHQ49677.1"/>
    <property type="molecule type" value="Genomic_DNA"/>
</dbReference>
<evidence type="ECO:0000259" key="2">
    <source>
        <dbReference type="Pfam" id="PF13575"/>
    </source>
</evidence>
<dbReference type="AlphaFoldDB" id="A0A2G1XEL1"/>
<dbReference type="SUPFAM" id="SSF158745">
    <property type="entry name" value="LanC-like"/>
    <property type="match status" value="1"/>
</dbReference>
<dbReference type="RefSeq" id="WP_099201620.1">
    <property type="nucleotide sequence ID" value="NZ_JBIRXA010000058.1"/>
</dbReference>
<feature type="binding site" evidence="1">
    <location>
        <position position="975"/>
    </location>
    <ligand>
        <name>Zn(2+)</name>
        <dbReference type="ChEBI" id="CHEBI:29105"/>
    </ligand>
</feature>
<dbReference type="OrthoDB" id="9148343at2"/>
<dbReference type="GO" id="GO:0046872">
    <property type="term" value="F:metal ion binding"/>
    <property type="evidence" value="ECO:0007669"/>
    <property type="project" value="UniProtKB-KW"/>
</dbReference>
<dbReference type="InterPro" id="IPR007822">
    <property type="entry name" value="LANC-like"/>
</dbReference>
<dbReference type="GO" id="GO:0031179">
    <property type="term" value="P:peptide modification"/>
    <property type="evidence" value="ECO:0007669"/>
    <property type="project" value="InterPro"/>
</dbReference>
<dbReference type="NCBIfam" id="TIGR03897">
    <property type="entry name" value="lanti_2_LanM"/>
    <property type="match status" value="1"/>
</dbReference>
<dbReference type="Gene3D" id="1.50.10.20">
    <property type="match status" value="1"/>
</dbReference>
<dbReference type="PRINTS" id="PR01950">
    <property type="entry name" value="LANCSUPER"/>
</dbReference>
<dbReference type="PRINTS" id="PR01955">
    <property type="entry name" value="LANCFRANKIA"/>
</dbReference>
<keyword evidence="4" id="KW-1185">Reference proteome</keyword>
<feature type="binding site" evidence="1">
    <location>
        <position position="976"/>
    </location>
    <ligand>
        <name>Zn(2+)</name>
        <dbReference type="ChEBI" id="CHEBI:29105"/>
    </ligand>
</feature>
<organism evidence="3 4">
    <name type="scientific">Streptomyces cinnamoneus</name>
    <name type="common">Streptoverticillium cinnamoneum</name>
    <dbReference type="NCBI Taxonomy" id="53446"/>
    <lineage>
        <taxon>Bacteria</taxon>
        <taxon>Bacillati</taxon>
        <taxon>Actinomycetota</taxon>
        <taxon>Actinomycetes</taxon>
        <taxon>Kitasatosporales</taxon>
        <taxon>Streptomycetaceae</taxon>
        <taxon>Streptomyces</taxon>
        <taxon>Streptomyces cinnamoneus group</taxon>
    </lineage>
</organism>
<dbReference type="InterPro" id="IPR017146">
    <property type="entry name" value="Lanti_2_LanM"/>
</dbReference>
<name>A0A2G1XEL1_STRCJ</name>
<keyword evidence="1" id="KW-0479">Metal-binding</keyword>
<dbReference type="CDD" id="cd04792">
    <property type="entry name" value="LanM-like"/>
    <property type="match status" value="1"/>
</dbReference>
<feature type="domain" description="Lantibiotic biosynthesis protein dehydration" evidence="2">
    <location>
        <begin position="212"/>
        <end position="585"/>
    </location>
</feature>